<sequence length="748" mass="81597">MRSTAATRRIASSLSPPSSKLTALPFLLSSADALNAARTCATTSAHWDERGTLEGFAPYTILSRLGITPFFSIGKRFEDDLVTCEQSAAVYLPTWIIDASLSFTANATDQQAQHPSARTVLLLEHARFPGSTWSPISSLPLWPTNNLFNARSSSSIFDFPNSSSSQASAEFADSNVPEYEEWDPESHLSIGRAQNYLDDTTHQIVDIDGPITALPFELTPLALPAFLKSFITSSQDKDHFTLSTRQPPTTSEMVILIRNFQHELRSVSEAEKIDGIELNTSAQNGPLNIIKKSLATLFGLKSASPSSTDGMSPSEAKAQRLREKKKEEDIEKRKEREVKLDPGSLEVDMLAAYPVMLPMHILKFSYQPKVSLTSSTSSTPPRKSITVAVAAWDPTATHILRTLPPTCTWSSWGTPTDSVMGYDSNLPSDRKPEPPSSLRFSPLNVGRMEMIPAAPVRVPEGAEALEESLGEASEAFFGVNGSGGSAREGVRLHAESLLALSSPPSTPEEDRTAQRDQLALHLLRHAYKTLVVQLLQSSLVRRASAWLNRADGDAGEEEGKGEIGWRSYRKFQDGMLEEGEKEDQRTPGLVLTSTSTASPQPSIVEKETAEEDEDEDMDEDEDPALPNPSLLQPIHVQPFNKAALPNRKYLAALAQRTRADVMHALAESGDAVVFLPVKPEEGEGEEGSRTSVEDVLSGAGQMKLADGADARKATAKQVDYFSKIADESKPEWLRTLHESAGVASTKKE</sequence>
<accession>A0A177TN90</accession>
<feature type="region of interest" description="Disordered" evidence="1">
    <location>
        <begin position="577"/>
        <end position="630"/>
    </location>
</feature>
<evidence type="ECO:0000256" key="1">
    <source>
        <dbReference type="SAM" id="MobiDB-lite"/>
    </source>
</evidence>
<keyword evidence="3" id="KW-1185">Reference proteome</keyword>
<comment type="caution">
    <text evidence="2">The sequence shown here is derived from an EMBL/GenBank/DDBJ whole genome shotgun (WGS) entry which is preliminary data.</text>
</comment>
<feature type="compositionally biased region" description="Acidic residues" evidence="1">
    <location>
        <begin position="608"/>
        <end position="623"/>
    </location>
</feature>
<gene>
    <name evidence="2" type="ORF">A4X13_0g3945</name>
</gene>
<evidence type="ECO:0000313" key="2">
    <source>
        <dbReference type="EMBL" id="KAE8251562.1"/>
    </source>
</evidence>
<evidence type="ECO:0000313" key="3">
    <source>
        <dbReference type="Proteomes" id="UP000077521"/>
    </source>
</evidence>
<reference evidence="2" key="1">
    <citation type="submission" date="2016-04" db="EMBL/GenBank/DDBJ databases">
        <authorList>
            <person name="Nguyen H.D."/>
            <person name="Samba Siva P."/>
            <person name="Cullis J."/>
            <person name="Levesque C.A."/>
            <person name="Hambleton S."/>
        </authorList>
    </citation>
    <scope>NUCLEOTIDE SEQUENCE</scope>
    <source>
        <strain evidence="2">DAOMC 236416</strain>
    </source>
</reference>
<reference evidence="2" key="2">
    <citation type="journal article" date="2019" name="IMA Fungus">
        <title>Genome sequencing and comparison of five Tilletia species to identify candidate genes for the detection of regulated species infecting wheat.</title>
        <authorList>
            <person name="Nguyen H.D.T."/>
            <person name="Sultana T."/>
            <person name="Kesanakurti P."/>
            <person name="Hambleton S."/>
        </authorList>
    </citation>
    <scope>NUCLEOTIDE SEQUENCE</scope>
    <source>
        <strain evidence="2">DAOMC 236416</strain>
    </source>
</reference>
<dbReference type="AlphaFoldDB" id="A0A177TN90"/>
<feature type="region of interest" description="Disordered" evidence="1">
    <location>
        <begin position="303"/>
        <end position="335"/>
    </location>
</feature>
<dbReference type="EMBL" id="LWDF02000241">
    <property type="protein sequence ID" value="KAE8251562.1"/>
    <property type="molecule type" value="Genomic_DNA"/>
</dbReference>
<protein>
    <submittedName>
        <fullName evidence="2">Uncharacterized protein</fullName>
    </submittedName>
</protein>
<dbReference type="Proteomes" id="UP000077521">
    <property type="component" value="Unassembled WGS sequence"/>
</dbReference>
<feature type="compositionally biased region" description="Polar residues" evidence="1">
    <location>
        <begin position="591"/>
        <end position="601"/>
    </location>
</feature>
<organism evidence="2 3">
    <name type="scientific">Tilletia indica</name>
    <dbReference type="NCBI Taxonomy" id="43049"/>
    <lineage>
        <taxon>Eukaryota</taxon>
        <taxon>Fungi</taxon>
        <taxon>Dikarya</taxon>
        <taxon>Basidiomycota</taxon>
        <taxon>Ustilaginomycotina</taxon>
        <taxon>Exobasidiomycetes</taxon>
        <taxon>Tilletiales</taxon>
        <taxon>Tilletiaceae</taxon>
        <taxon>Tilletia</taxon>
    </lineage>
</organism>
<feature type="compositionally biased region" description="Basic and acidic residues" evidence="1">
    <location>
        <begin position="317"/>
        <end position="335"/>
    </location>
</feature>
<name>A0A177TN90_9BASI</name>
<proteinExistence type="predicted"/>